<dbReference type="PANTHER" id="PTHR23063">
    <property type="entry name" value="PHOSPHOLIPID ACYLTRANSFERASE"/>
    <property type="match status" value="1"/>
</dbReference>
<dbReference type="PANTHER" id="PTHR23063:SF2">
    <property type="entry name" value="GLYCEROL-3-PHOSPHATE ACYLTRANSFERASE 4, ISOFORM D-RELATED"/>
    <property type="match status" value="1"/>
</dbReference>
<comment type="caution">
    <text evidence="16">The sequence shown here is derived from an EMBL/GenBank/DDBJ whole genome shotgun (WGS) entry which is preliminary data.</text>
</comment>
<keyword evidence="8" id="KW-0443">Lipid metabolism</keyword>
<dbReference type="SMART" id="SM00563">
    <property type="entry name" value="PlsC"/>
    <property type="match status" value="1"/>
</dbReference>
<dbReference type="InterPro" id="IPR045252">
    <property type="entry name" value="LPCAT1-like"/>
</dbReference>
<reference evidence="16 17" key="1">
    <citation type="submission" date="2024-05" db="EMBL/GenBank/DDBJ databases">
        <title>Genetic variation in Jamaican populations of the coffee berry borer (Hypothenemus hampei).</title>
        <authorList>
            <person name="Errbii M."/>
            <person name="Myrie A."/>
        </authorList>
    </citation>
    <scope>NUCLEOTIDE SEQUENCE [LARGE SCALE GENOMIC DNA]</scope>
    <source>
        <strain evidence="16">JA-Hopewell-2020-01-JO</strain>
        <tissue evidence="16">Whole body</tissue>
    </source>
</reference>
<evidence type="ECO:0000256" key="8">
    <source>
        <dbReference type="ARBA" id="ARBA00023098"/>
    </source>
</evidence>
<comment type="pathway">
    <text evidence="2">Lipid metabolism.</text>
</comment>
<gene>
    <name evidence="16" type="ORF">ABEB36_005129</name>
</gene>
<accession>A0ABD1EX41</accession>
<keyword evidence="7 14" id="KW-1133">Transmembrane helix</keyword>
<dbReference type="EMBL" id="JBDJPC010000004">
    <property type="protein sequence ID" value="KAL1505601.1"/>
    <property type="molecule type" value="Genomic_DNA"/>
</dbReference>
<proteinExistence type="inferred from homology"/>
<dbReference type="GO" id="GO:0016020">
    <property type="term" value="C:membrane"/>
    <property type="evidence" value="ECO:0007669"/>
    <property type="project" value="UniProtKB-SubCell"/>
</dbReference>
<protein>
    <recommendedName>
        <fullName evidence="15">Phospholipid/glycerol acyltransferase domain-containing protein</fullName>
    </recommendedName>
</protein>
<sequence>MILISIGGLLSIFFLPWNVLLLCIVFLASIGQSLGVRRFYIRTLLKVFEYGRRNIEDAHRRRHKKILVDDSEDEGYAEGRISKGHVESIIERTSNINGTQLIWREKDLILVPELNQKPKPNNESKEEKIHFDLKHWLKSVDYTRSGIEAIIEDQVTSRFEAEELKNWNFMTRTNQFYEFISWKLTFLWIFGFFIRYFLLLPIRIYIFCAGLLWLSISTAFIGRLPDSGFKRWLNHRCYVIAFRILTRSVSAVITIHNKQWRPQRGSICVANHTSPIDCIILSNDNCYSLIGQRHSGILGVIQRALNRASPHIWFERSEARDRGFVLQRLREHTSNPKNPPMLIFPEGTCINNTSVMQFKKGSFEVGCPIYPVAIKYDPRFGDAFWNSNKYSMGHYLLMMMTSWAIVCDVWYLPPVHQNEGETSVDYANRVKHLIAQQGGLVDLVWDGQLKRSKPKKEWMEEQQQKISKAWKID</sequence>
<evidence type="ECO:0000256" key="7">
    <source>
        <dbReference type="ARBA" id="ARBA00022989"/>
    </source>
</evidence>
<evidence type="ECO:0000256" key="6">
    <source>
        <dbReference type="ARBA" id="ARBA00022692"/>
    </source>
</evidence>
<feature type="transmembrane region" description="Helical" evidence="14">
    <location>
        <begin position="6"/>
        <end position="28"/>
    </location>
</feature>
<dbReference type="Proteomes" id="UP001566132">
    <property type="component" value="Unassembled WGS sequence"/>
</dbReference>
<keyword evidence="5" id="KW-0808">Transferase</keyword>
<feature type="transmembrane region" description="Helical" evidence="14">
    <location>
        <begin position="204"/>
        <end position="222"/>
    </location>
</feature>
<keyword evidence="4" id="KW-0444">Lipid biosynthesis</keyword>
<dbReference type="Pfam" id="PF01553">
    <property type="entry name" value="Acyltransferase"/>
    <property type="match status" value="1"/>
</dbReference>
<dbReference type="CDD" id="cd07991">
    <property type="entry name" value="LPLAT_LPCAT1-like"/>
    <property type="match status" value="1"/>
</dbReference>
<evidence type="ECO:0000259" key="15">
    <source>
        <dbReference type="SMART" id="SM00563"/>
    </source>
</evidence>
<evidence type="ECO:0000256" key="10">
    <source>
        <dbReference type="ARBA" id="ARBA00023209"/>
    </source>
</evidence>
<evidence type="ECO:0000256" key="2">
    <source>
        <dbReference type="ARBA" id="ARBA00005189"/>
    </source>
</evidence>
<keyword evidence="12" id="KW-0012">Acyltransferase</keyword>
<evidence type="ECO:0000313" key="17">
    <source>
        <dbReference type="Proteomes" id="UP001566132"/>
    </source>
</evidence>
<evidence type="ECO:0000256" key="13">
    <source>
        <dbReference type="ARBA" id="ARBA00025707"/>
    </source>
</evidence>
<dbReference type="SUPFAM" id="SSF69593">
    <property type="entry name" value="Glycerol-3-phosphate (1)-acyltransferase"/>
    <property type="match status" value="1"/>
</dbReference>
<evidence type="ECO:0000256" key="11">
    <source>
        <dbReference type="ARBA" id="ARBA00023264"/>
    </source>
</evidence>
<evidence type="ECO:0000256" key="9">
    <source>
        <dbReference type="ARBA" id="ARBA00023136"/>
    </source>
</evidence>
<keyword evidence="9 14" id="KW-0472">Membrane</keyword>
<keyword evidence="17" id="KW-1185">Reference proteome</keyword>
<evidence type="ECO:0000256" key="12">
    <source>
        <dbReference type="ARBA" id="ARBA00023315"/>
    </source>
</evidence>
<evidence type="ECO:0000313" key="16">
    <source>
        <dbReference type="EMBL" id="KAL1505601.1"/>
    </source>
</evidence>
<dbReference type="GO" id="GO:0008654">
    <property type="term" value="P:phospholipid biosynthetic process"/>
    <property type="evidence" value="ECO:0007669"/>
    <property type="project" value="UniProtKB-KW"/>
</dbReference>
<dbReference type="GO" id="GO:0016747">
    <property type="term" value="F:acyltransferase activity, transferring groups other than amino-acyl groups"/>
    <property type="evidence" value="ECO:0007669"/>
    <property type="project" value="UniProtKB-ARBA"/>
</dbReference>
<keyword evidence="10" id="KW-0594">Phospholipid biosynthesis</keyword>
<evidence type="ECO:0000256" key="5">
    <source>
        <dbReference type="ARBA" id="ARBA00022679"/>
    </source>
</evidence>
<evidence type="ECO:0000256" key="3">
    <source>
        <dbReference type="ARBA" id="ARBA00008655"/>
    </source>
</evidence>
<keyword evidence="6 14" id="KW-0812">Transmembrane</keyword>
<feature type="transmembrane region" description="Helical" evidence="14">
    <location>
        <begin position="179"/>
        <end position="198"/>
    </location>
</feature>
<evidence type="ECO:0000256" key="4">
    <source>
        <dbReference type="ARBA" id="ARBA00022516"/>
    </source>
</evidence>
<comment type="similarity">
    <text evidence="3">Belongs to the 1-acyl-sn-glycerol-3-phosphate acyltransferase family.</text>
</comment>
<comment type="pathway">
    <text evidence="13">Phospholipid metabolism.</text>
</comment>
<feature type="domain" description="Phospholipid/glycerol acyltransferase" evidence="15">
    <location>
        <begin position="266"/>
        <end position="377"/>
    </location>
</feature>
<comment type="subcellular location">
    <subcellularLocation>
        <location evidence="1">Membrane</location>
    </subcellularLocation>
</comment>
<evidence type="ECO:0000256" key="14">
    <source>
        <dbReference type="SAM" id="Phobius"/>
    </source>
</evidence>
<name>A0ABD1EX41_HYPHA</name>
<evidence type="ECO:0000256" key="1">
    <source>
        <dbReference type="ARBA" id="ARBA00004370"/>
    </source>
</evidence>
<dbReference type="AlphaFoldDB" id="A0ABD1EX41"/>
<organism evidence="16 17">
    <name type="scientific">Hypothenemus hampei</name>
    <name type="common">Coffee berry borer</name>
    <dbReference type="NCBI Taxonomy" id="57062"/>
    <lineage>
        <taxon>Eukaryota</taxon>
        <taxon>Metazoa</taxon>
        <taxon>Ecdysozoa</taxon>
        <taxon>Arthropoda</taxon>
        <taxon>Hexapoda</taxon>
        <taxon>Insecta</taxon>
        <taxon>Pterygota</taxon>
        <taxon>Neoptera</taxon>
        <taxon>Endopterygota</taxon>
        <taxon>Coleoptera</taxon>
        <taxon>Polyphaga</taxon>
        <taxon>Cucujiformia</taxon>
        <taxon>Curculionidae</taxon>
        <taxon>Scolytinae</taxon>
        <taxon>Hypothenemus</taxon>
    </lineage>
</organism>
<dbReference type="InterPro" id="IPR002123">
    <property type="entry name" value="Plipid/glycerol_acylTrfase"/>
</dbReference>
<keyword evidence="11" id="KW-1208">Phospholipid metabolism</keyword>